<dbReference type="OrthoDB" id="9998832at2759"/>
<evidence type="ECO:0000313" key="3">
    <source>
        <dbReference type="EMBL" id="CAF1460706.1"/>
    </source>
</evidence>
<dbReference type="EMBL" id="CAJOBG010001180">
    <property type="protein sequence ID" value="CAF3903464.1"/>
    <property type="molecule type" value="Genomic_DNA"/>
</dbReference>
<evidence type="ECO:0000313" key="7">
    <source>
        <dbReference type="EMBL" id="CAF3903464.1"/>
    </source>
</evidence>
<evidence type="ECO:0000313" key="4">
    <source>
        <dbReference type="EMBL" id="CAF2055676.1"/>
    </source>
</evidence>
<dbReference type="EMBL" id="CAJNOV010011775">
    <property type="protein sequence ID" value="CAF1460706.1"/>
    <property type="molecule type" value="Genomic_DNA"/>
</dbReference>
<dbReference type="Proteomes" id="UP000676336">
    <property type="component" value="Unassembled WGS sequence"/>
</dbReference>
<dbReference type="EMBL" id="CAJNOW010002535">
    <property type="protein sequence ID" value="CAF1355684.1"/>
    <property type="molecule type" value="Genomic_DNA"/>
</dbReference>
<dbReference type="Proteomes" id="UP000663856">
    <property type="component" value="Unassembled WGS sequence"/>
</dbReference>
<dbReference type="Proteomes" id="UP000663824">
    <property type="component" value="Unassembled WGS sequence"/>
</dbReference>
<evidence type="ECO:0000313" key="8">
    <source>
        <dbReference type="Proteomes" id="UP000663856"/>
    </source>
</evidence>
<accession>A0A816Q205</accession>
<sequence length="502" mass="58286">MPLHSFYQPDEHQNHNSYCDLSTGSINDFEYFNLDNVRQQNKFDGAKPFRKRRDYTNDIISKLYDATLMRRRGEHEIVRVGGRKNKNEILGLTNARFVKEKHLNGVKYLRDIEFVRGIHTNVKNGEFILVLRNDGRIVAMSEEVEYHLNKTMRSLYTQCINIFECLDKVDSESFRSILNASDDFTNKEHRLICTLRLPKGKRPSRTREDVKTITVSGHFYSCNNSNYDRLFIARCEALVSRTTNGTSSSQMPLINNSIIQLTLNDDMTVGMISSNVKDILGYTRNEIIGSWFGRFLETNDLEKFEKMLQTHLQKPTSVRDIFDIYTKNGEHRLTLLCQIRPARERRSKSVKYSIVAQLIDPSMRDEYMKYIYEETEPDQTQTQVQVKAEQVNLVSPSMPKASEDNIFVSSPSLAMGLLLPECACKDELCHGQQLSPFARSLSQVVAPFIFDDESAQVFQHQYEQFATHAPREYWQEKLIDDTYMKYQLEQELASIDALVNEF</sequence>
<dbReference type="Pfam" id="PF13426">
    <property type="entry name" value="PAS_9"/>
    <property type="match status" value="1"/>
</dbReference>
<dbReference type="Gene3D" id="3.30.450.20">
    <property type="entry name" value="PAS domain"/>
    <property type="match status" value="2"/>
</dbReference>
<dbReference type="EMBL" id="CAJOBI010001010">
    <property type="protein sequence ID" value="CAF3858115.1"/>
    <property type="molecule type" value="Genomic_DNA"/>
</dbReference>
<dbReference type="Proteomes" id="UP000663834">
    <property type="component" value="Unassembled WGS sequence"/>
</dbReference>
<protein>
    <recommendedName>
        <fullName evidence="1">PAS domain-containing protein</fullName>
    </recommendedName>
</protein>
<organism evidence="4 8">
    <name type="scientific">Rotaria magnacalcarata</name>
    <dbReference type="NCBI Taxonomy" id="392030"/>
    <lineage>
        <taxon>Eukaryota</taxon>
        <taxon>Metazoa</taxon>
        <taxon>Spiralia</taxon>
        <taxon>Gnathifera</taxon>
        <taxon>Rotifera</taxon>
        <taxon>Eurotatoria</taxon>
        <taxon>Bdelloidea</taxon>
        <taxon>Philodinida</taxon>
        <taxon>Philodinidae</taxon>
        <taxon>Rotaria</taxon>
    </lineage>
</organism>
<evidence type="ECO:0000313" key="9">
    <source>
        <dbReference type="Proteomes" id="UP000663866"/>
    </source>
</evidence>
<feature type="domain" description="PAS" evidence="1">
    <location>
        <begin position="261"/>
        <end position="315"/>
    </location>
</feature>
<dbReference type="EMBL" id="CAJNRE010019630">
    <property type="protein sequence ID" value="CAF2204176.1"/>
    <property type="molecule type" value="Genomic_DNA"/>
</dbReference>
<name>A0A816Q205_9BILA</name>
<reference evidence="4" key="1">
    <citation type="submission" date="2021-02" db="EMBL/GenBank/DDBJ databases">
        <authorList>
            <person name="Nowell W R."/>
        </authorList>
    </citation>
    <scope>NUCLEOTIDE SEQUENCE</scope>
</reference>
<dbReference type="InterPro" id="IPR035965">
    <property type="entry name" value="PAS-like_dom_sf"/>
</dbReference>
<dbReference type="PROSITE" id="PS50112">
    <property type="entry name" value="PAS"/>
    <property type="match status" value="1"/>
</dbReference>
<dbReference type="EMBL" id="CAJNRF010004051">
    <property type="protein sequence ID" value="CAF2055676.1"/>
    <property type="molecule type" value="Genomic_DNA"/>
</dbReference>
<dbReference type="SUPFAM" id="SSF55785">
    <property type="entry name" value="PYP-like sensor domain (PAS domain)"/>
    <property type="match status" value="1"/>
</dbReference>
<dbReference type="CDD" id="cd00130">
    <property type="entry name" value="PAS"/>
    <property type="match status" value="1"/>
</dbReference>
<dbReference type="AlphaFoldDB" id="A0A816Q205"/>
<evidence type="ECO:0000313" key="5">
    <source>
        <dbReference type="EMBL" id="CAF2204176.1"/>
    </source>
</evidence>
<dbReference type="NCBIfam" id="TIGR00229">
    <property type="entry name" value="sensory_box"/>
    <property type="match status" value="1"/>
</dbReference>
<comment type="caution">
    <text evidence="4">The sequence shown here is derived from an EMBL/GenBank/DDBJ whole genome shotgun (WGS) entry which is preliminary data.</text>
</comment>
<dbReference type="InterPro" id="IPR000014">
    <property type="entry name" value="PAS"/>
</dbReference>
<dbReference type="Proteomes" id="UP000663855">
    <property type="component" value="Unassembled WGS sequence"/>
</dbReference>
<keyword evidence="9" id="KW-1185">Reference proteome</keyword>
<proteinExistence type="predicted"/>
<gene>
    <name evidence="3" type="ORF">CJN711_LOCUS25079</name>
    <name evidence="2" type="ORF">KQP761_LOCUS7468</name>
    <name evidence="5" type="ORF">MBJ925_LOCUS35541</name>
    <name evidence="7" type="ORF">OVN521_LOCUS9637</name>
    <name evidence="6" type="ORF">SMN809_LOCUS4396</name>
    <name evidence="4" type="ORF">WKI299_LOCUS11170</name>
</gene>
<dbReference type="Proteomes" id="UP000663866">
    <property type="component" value="Unassembled WGS sequence"/>
</dbReference>
<evidence type="ECO:0000313" key="6">
    <source>
        <dbReference type="EMBL" id="CAF3858115.1"/>
    </source>
</evidence>
<evidence type="ECO:0000259" key="1">
    <source>
        <dbReference type="PROSITE" id="PS50112"/>
    </source>
</evidence>
<evidence type="ECO:0000313" key="2">
    <source>
        <dbReference type="EMBL" id="CAF1355684.1"/>
    </source>
</evidence>